<evidence type="ECO:0000313" key="1">
    <source>
        <dbReference type="EMBL" id="KAF6300619.1"/>
    </source>
</evidence>
<dbReference type="EMBL" id="JABWUV010000016">
    <property type="protein sequence ID" value="KAF6300619.1"/>
    <property type="molecule type" value="Genomic_DNA"/>
</dbReference>
<sequence length="150" mass="16544">MQSARKGTLKNSWTGQMEGNQAVTLWVGPLARGALNRSSGVRSHRLGRRENGLRDFSEGWSGGIPSRPEGRSPTTILLSSAVWLLWLLCYIQVSRLVELLRQCVGVLADRKENRYCFVLFLGGGVPRSWGSVTNCFYSLGAPMLTDSLAE</sequence>
<dbReference type="AlphaFoldDB" id="A0A7J7TIR3"/>
<accession>A0A7J7TIR3</accession>
<organism evidence="1 2">
    <name type="scientific">Myotis myotis</name>
    <name type="common">Greater mouse-eared bat</name>
    <name type="synonym">Vespertilio myotis</name>
    <dbReference type="NCBI Taxonomy" id="51298"/>
    <lineage>
        <taxon>Eukaryota</taxon>
        <taxon>Metazoa</taxon>
        <taxon>Chordata</taxon>
        <taxon>Craniata</taxon>
        <taxon>Vertebrata</taxon>
        <taxon>Euteleostomi</taxon>
        <taxon>Mammalia</taxon>
        <taxon>Eutheria</taxon>
        <taxon>Laurasiatheria</taxon>
        <taxon>Chiroptera</taxon>
        <taxon>Yangochiroptera</taxon>
        <taxon>Vespertilionidae</taxon>
        <taxon>Myotis</taxon>
    </lineage>
</organism>
<comment type="caution">
    <text evidence="1">The sequence shown here is derived from an EMBL/GenBank/DDBJ whole genome shotgun (WGS) entry which is preliminary data.</text>
</comment>
<evidence type="ECO:0000313" key="2">
    <source>
        <dbReference type="Proteomes" id="UP000527355"/>
    </source>
</evidence>
<keyword evidence="2" id="KW-1185">Reference proteome</keyword>
<proteinExistence type="predicted"/>
<gene>
    <name evidence="1" type="ORF">mMyoMyo1_009092</name>
</gene>
<reference evidence="1 2" key="1">
    <citation type="journal article" date="2020" name="Nature">
        <title>Six reference-quality genomes reveal evolution of bat adaptations.</title>
        <authorList>
            <person name="Jebb D."/>
            <person name="Huang Z."/>
            <person name="Pippel M."/>
            <person name="Hughes G.M."/>
            <person name="Lavrichenko K."/>
            <person name="Devanna P."/>
            <person name="Winkler S."/>
            <person name="Jermiin L.S."/>
            <person name="Skirmuntt E.C."/>
            <person name="Katzourakis A."/>
            <person name="Burkitt-Gray L."/>
            <person name="Ray D.A."/>
            <person name="Sullivan K.A.M."/>
            <person name="Roscito J.G."/>
            <person name="Kirilenko B.M."/>
            <person name="Davalos L.M."/>
            <person name="Corthals A.P."/>
            <person name="Power M.L."/>
            <person name="Jones G."/>
            <person name="Ransome R.D."/>
            <person name="Dechmann D.K.N."/>
            <person name="Locatelli A.G."/>
            <person name="Puechmaille S.J."/>
            <person name="Fedrigo O."/>
            <person name="Jarvis E.D."/>
            <person name="Hiller M."/>
            <person name="Vernes S.C."/>
            <person name="Myers E.W."/>
            <person name="Teeling E.C."/>
        </authorList>
    </citation>
    <scope>NUCLEOTIDE SEQUENCE [LARGE SCALE GENOMIC DNA]</scope>
    <source>
        <strain evidence="1">MMyoMyo1</strain>
        <tissue evidence="1">Flight muscle</tissue>
    </source>
</reference>
<name>A0A7J7TIR3_MYOMY</name>
<protein>
    <submittedName>
        <fullName evidence="1">Uncharacterized protein</fullName>
    </submittedName>
</protein>
<dbReference type="Proteomes" id="UP000527355">
    <property type="component" value="Unassembled WGS sequence"/>
</dbReference>